<organism evidence="1 2">
    <name type="scientific">Colletotrichum plurivorum</name>
    <dbReference type="NCBI Taxonomy" id="2175906"/>
    <lineage>
        <taxon>Eukaryota</taxon>
        <taxon>Fungi</taxon>
        <taxon>Dikarya</taxon>
        <taxon>Ascomycota</taxon>
        <taxon>Pezizomycotina</taxon>
        <taxon>Sordariomycetes</taxon>
        <taxon>Hypocreomycetidae</taxon>
        <taxon>Glomerellales</taxon>
        <taxon>Glomerellaceae</taxon>
        <taxon>Colletotrichum</taxon>
        <taxon>Colletotrichum orchidearum species complex</taxon>
    </lineage>
</organism>
<reference evidence="1" key="1">
    <citation type="journal article" date="2020" name="Phytopathology">
        <title>Genome Sequence Resources of Colletotrichum truncatum, C. plurivorum, C. musicola, and C. sojae: Four Species Pathogenic to Soybean (Glycine max).</title>
        <authorList>
            <person name="Rogerio F."/>
            <person name="Boufleur T.R."/>
            <person name="Ciampi-Guillardi M."/>
            <person name="Sukno S.A."/>
            <person name="Thon M.R."/>
            <person name="Massola Junior N.S."/>
            <person name="Baroncelli R."/>
        </authorList>
    </citation>
    <scope>NUCLEOTIDE SEQUENCE</scope>
    <source>
        <strain evidence="1">LFN00145</strain>
    </source>
</reference>
<evidence type="ECO:0000313" key="2">
    <source>
        <dbReference type="Proteomes" id="UP000654918"/>
    </source>
</evidence>
<comment type="caution">
    <text evidence="1">The sequence shown here is derived from an EMBL/GenBank/DDBJ whole genome shotgun (WGS) entry which is preliminary data.</text>
</comment>
<sequence length="124" mass="13670">MGGRELQTVLGNHVNNRVVCLAGVEYVVEGIEVRVTEIQHLVENDGYVQLGEDDGASGRILLLCAASDVVGGRLGCDWTYESDGQYDEEKELRSLNWWLLCSDAIAWYMGFLITAPRTSHLAPA</sequence>
<keyword evidence="2" id="KW-1185">Reference proteome</keyword>
<name>A0A8H6MSU0_9PEZI</name>
<dbReference type="AlphaFoldDB" id="A0A8H6MSU0"/>
<evidence type="ECO:0000313" key="1">
    <source>
        <dbReference type="EMBL" id="KAF6806915.1"/>
    </source>
</evidence>
<accession>A0A8H6MSU0</accession>
<dbReference type="EMBL" id="WIGO01000658">
    <property type="protein sequence ID" value="KAF6806915.1"/>
    <property type="molecule type" value="Genomic_DNA"/>
</dbReference>
<gene>
    <name evidence="1" type="ORF">CPLU01_15853</name>
</gene>
<dbReference type="Proteomes" id="UP000654918">
    <property type="component" value="Unassembled WGS sequence"/>
</dbReference>
<proteinExistence type="predicted"/>
<protein>
    <submittedName>
        <fullName evidence="1">Uncharacterized protein</fullName>
    </submittedName>
</protein>